<keyword evidence="1" id="KW-0472">Membrane</keyword>
<keyword evidence="3" id="KW-1185">Reference proteome</keyword>
<sequence length="224" mass="25877">MDKNLLSEAVSFPSVTTIIASITVFIALIKYLSDFHFEKNKFRHKNLEIAQATLSSNSNKASLKQRFLTEQVFSLIYRFNFSYDEISVLLRYANPSKAFDLFVKGSPYLMLSKNMKSIVFNGNYWQLKLWRFKVYPRDILHIVRYFIFGFIGTYAFAPAIYVFDSGKWFVVPEIFSFLGLDGIFLFIISVVFGVVIWGLAFKAIRSVGKIRDAFELIEIGKSLK</sequence>
<evidence type="ECO:0000313" key="2">
    <source>
        <dbReference type="EMBL" id="QYX71389.1"/>
    </source>
</evidence>
<evidence type="ECO:0000256" key="1">
    <source>
        <dbReference type="SAM" id="Phobius"/>
    </source>
</evidence>
<accession>A0ABX8X7A3</accession>
<keyword evidence="1" id="KW-1133">Transmembrane helix</keyword>
<gene>
    <name evidence="2" type="ORF">K3G22_11300</name>
</gene>
<reference evidence="2 3" key="1">
    <citation type="submission" date="2021-08" db="EMBL/GenBank/DDBJ databases">
        <title>Shewanella putrefaciens YZ-J, complete genome.</title>
        <authorList>
            <person name="Yi Z."/>
        </authorList>
    </citation>
    <scope>NUCLEOTIDE SEQUENCE [LARGE SCALE GENOMIC DNA]</scope>
    <source>
        <strain evidence="2 3">YZ-J</strain>
    </source>
</reference>
<dbReference type="GeneID" id="67443854"/>
<dbReference type="EMBL" id="CP080635">
    <property type="protein sequence ID" value="QYX71389.1"/>
    <property type="molecule type" value="Genomic_DNA"/>
</dbReference>
<proteinExistence type="predicted"/>
<organism evidence="2 3">
    <name type="scientific">Shewanella putrefaciens</name>
    <name type="common">Pseudomonas putrefaciens</name>
    <dbReference type="NCBI Taxonomy" id="24"/>
    <lineage>
        <taxon>Bacteria</taxon>
        <taxon>Pseudomonadati</taxon>
        <taxon>Pseudomonadota</taxon>
        <taxon>Gammaproteobacteria</taxon>
        <taxon>Alteromonadales</taxon>
        <taxon>Shewanellaceae</taxon>
        <taxon>Shewanella</taxon>
    </lineage>
</organism>
<feature type="transmembrane region" description="Helical" evidence="1">
    <location>
        <begin position="12"/>
        <end position="33"/>
    </location>
</feature>
<keyword evidence="1" id="KW-0812">Transmembrane</keyword>
<feature type="transmembrane region" description="Helical" evidence="1">
    <location>
        <begin position="142"/>
        <end position="163"/>
    </location>
</feature>
<dbReference type="Proteomes" id="UP000827084">
    <property type="component" value="Chromosome"/>
</dbReference>
<feature type="transmembrane region" description="Helical" evidence="1">
    <location>
        <begin position="183"/>
        <end position="201"/>
    </location>
</feature>
<name>A0ABX8X7A3_SHEPU</name>
<evidence type="ECO:0000313" key="3">
    <source>
        <dbReference type="Proteomes" id="UP000827084"/>
    </source>
</evidence>
<dbReference type="RefSeq" id="WP_025007764.1">
    <property type="nucleotide sequence ID" value="NZ_BMPK01000005.1"/>
</dbReference>
<protein>
    <submittedName>
        <fullName evidence="2">Uncharacterized protein</fullName>
    </submittedName>
</protein>